<dbReference type="RefSeq" id="WP_103522904.1">
    <property type="nucleotide sequence ID" value="NZ_JAIZDC010000009.1"/>
</dbReference>
<feature type="domain" description="Biotin carboxylation" evidence="10">
    <location>
        <begin position="1"/>
        <end position="452"/>
    </location>
</feature>
<keyword evidence="5" id="KW-0809">Transit peptide</keyword>
<dbReference type="Gene3D" id="3.30.700.40">
    <property type="match status" value="1"/>
</dbReference>
<feature type="domain" description="ATP-grasp" evidence="9">
    <location>
        <begin position="120"/>
        <end position="322"/>
    </location>
</feature>
<evidence type="ECO:0000256" key="1">
    <source>
        <dbReference type="ARBA" id="ARBA00001953"/>
    </source>
</evidence>
<dbReference type="PANTHER" id="PTHR18866">
    <property type="entry name" value="CARBOXYLASE:PYRUVATE/ACETYL-COA/PROPIONYL-COA CARBOXYLASE"/>
    <property type="match status" value="1"/>
</dbReference>
<gene>
    <name evidence="11" type="ORF">EAY64_00900</name>
</gene>
<comment type="caution">
    <text evidence="11">The sequence shown here is derived from an EMBL/GenBank/DDBJ whole genome shotgun (WGS) entry which is preliminary data.</text>
</comment>
<dbReference type="InterPro" id="IPR000089">
    <property type="entry name" value="Biotin_lipoyl"/>
</dbReference>
<dbReference type="PROSITE" id="PS50968">
    <property type="entry name" value="BIOTINYL_LIPOYL"/>
    <property type="match status" value="1"/>
</dbReference>
<dbReference type="Pfam" id="PF00364">
    <property type="entry name" value="Biotin_lipoyl"/>
    <property type="match status" value="1"/>
</dbReference>
<dbReference type="GO" id="GO:0005524">
    <property type="term" value="F:ATP binding"/>
    <property type="evidence" value="ECO:0007669"/>
    <property type="project" value="UniProtKB-UniRule"/>
</dbReference>
<keyword evidence="4 7" id="KW-0067">ATP-binding</keyword>
<proteinExistence type="predicted"/>
<sequence length="655" mass="70685">MFKKILIANRGEIACRVIKTARQLGIATVAVYSDADADARFVKLADEAWRLGPAPAAESYLKADTILDIARASGAEAIHPGYGFLSENADFAAACTAAGIAFIGPPARAIAAMGSKSAAKTLMEKASVPLVPGYHGAEQQAEFLQQQADHIGYPVLIKASAGGGGKGMRIVERSEDFAAALASCQREASASFGDDKVLVEKYLTRPRHVEIQVFADSHGQCVYLFERDCSVQRRHQKVLEEAPAPHLPAVMRQAMGEAACAAARAVGYIGAGTVEFIVDVQANGQPGAFYFMEMNTRLQVEHPVTEMITRQDLVAWQLHVAAGQPLPLRQEELKIHGHAIEARIYAEDPDKGFLPATGQLIHLQTPQESAQVRIDTGVVQGDSISPFYDPMIAKLIVWGENRDAALQQLDTALAQYQIAGVSSNIAFLRRIVQHDSFASGQVDTGLIARHQDVLLPAPAAPTAQQLALLAVAEALHTAAPYPAPAGWRLNGVLEQSVQFRQGEQLHSVGLRYLEQGFVVTVAGQQVEVQARLHGRQLQATLDGLVLCASVVRLDLQRLLFVQGERLQLEWVDPYAVTEDTVHGVTHLKAPMPGRVVTLLAKAGQTVRQGEPLLILEAMKMEHTIHAPADGVLRGFYFAAGEQVCDGDELVDFDAA</sequence>
<keyword evidence="2" id="KW-0436">Ligase</keyword>
<accession>A0A454JNR4</accession>
<evidence type="ECO:0000256" key="5">
    <source>
        <dbReference type="ARBA" id="ARBA00022946"/>
    </source>
</evidence>
<dbReference type="InterPro" id="IPR005479">
    <property type="entry name" value="CPAse_ATP-bd"/>
</dbReference>
<evidence type="ECO:0000256" key="3">
    <source>
        <dbReference type="ARBA" id="ARBA00022741"/>
    </source>
</evidence>
<dbReference type="GO" id="GO:0046872">
    <property type="term" value="F:metal ion binding"/>
    <property type="evidence" value="ECO:0007669"/>
    <property type="project" value="InterPro"/>
</dbReference>
<evidence type="ECO:0000313" key="12">
    <source>
        <dbReference type="Proteomes" id="UP000274139"/>
    </source>
</evidence>
<dbReference type="Proteomes" id="UP000274139">
    <property type="component" value="Unassembled WGS sequence"/>
</dbReference>
<reference evidence="11 12" key="1">
    <citation type="submission" date="2018-10" db="EMBL/GenBank/DDBJ databases">
        <title>Draft genome sequence of Aquitalea MWU14-2217 isolated from a wild cranberry bog in Provincetown, Massachusetts.</title>
        <authorList>
            <person name="Ebadzadsahrai G."/>
            <person name="Soby S."/>
        </authorList>
    </citation>
    <scope>NUCLEOTIDE SEQUENCE [LARGE SCALE GENOMIC DNA]</scope>
    <source>
        <strain evidence="11 12">MWU14-2217</strain>
    </source>
</reference>
<dbReference type="FunFam" id="3.40.50.20:FF:000010">
    <property type="entry name" value="Propionyl-CoA carboxylase subunit alpha"/>
    <property type="match status" value="1"/>
</dbReference>
<dbReference type="PROSITE" id="PS00866">
    <property type="entry name" value="CPSASE_1"/>
    <property type="match status" value="1"/>
</dbReference>
<dbReference type="PROSITE" id="PS50975">
    <property type="entry name" value="ATP_GRASP"/>
    <property type="match status" value="1"/>
</dbReference>
<comment type="cofactor">
    <cofactor evidence="1">
        <name>biotin</name>
        <dbReference type="ChEBI" id="CHEBI:57586"/>
    </cofactor>
</comment>
<evidence type="ECO:0000256" key="2">
    <source>
        <dbReference type="ARBA" id="ARBA00022598"/>
    </source>
</evidence>
<dbReference type="PROSITE" id="PS50979">
    <property type="entry name" value="BC"/>
    <property type="match status" value="1"/>
</dbReference>
<dbReference type="InterPro" id="IPR005481">
    <property type="entry name" value="BC-like_N"/>
</dbReference>
<dbReference type="InterPro" id="IPR016185">
    <property type="entry name" value="PreATP-grasp_dom_sf"/>
</dbReference>
<dbReference type="NCBIfam" id="NF006367">
    <property type="entry name" value="PRK08591.1"/>
    <property type="match status" value="1"/>
</dbReference>
<dbReference type="SUPFAM" id="SSF56059">
    <property type="entry name" value="Glutathione synthetase ATP-binding domain-like"/>
    <property type="match status" value="1"/>
</dbReference>
<dbReference type="SMART" id="SM00878">
    <property type="entry name" value="Biotin_carb_C"/>
    <property type="match status" value="1"/>
</dbReference>
<protein>
    <submittedName>
        <fullName evidence="11">Acetyl/propionyl/methylcrotonyl-CoA carboxylase subunit alpha</fullName>
    </submittedName>
</protein>
<evidence type="ECO:0000313" key="11">
    <source>
        <dbReference type="EMBL" id="RMD01994.1"/>
    </source>
</evidence>
<dbReference type="InterPro" id="IPR050856">
    <property type="entry name" value="Biotin_carboxylase_complex"/>
</dbReference>
<dbReference type="InterPro" id="IPR011054">
    <property type="entry name" value="Rudment_hybrid_motif"/>
</dbReference>
<keyword evidence="12" id="KW-1185">Reference proteome</keyword>
<dbReference type="CDD" id="cd06850">
    <property type="entry name" value="biotinyl_domain"/>
    <property type="match status" value="1"/>
</dbReference>
<dbReference type="SUPFAM" id="SSF52440">
    <property type="entry name" value="PreATP-grasp domain"/>
    <property type="match status" value="1"/>
</dbReference>
<dbReference type="FunFam" id="3.30.1490.20:FF:000003">
    <property type="entry name" value="acetyl-CoA carboxylase isoform X1"/>
    <property type="match status" value="1"/>
</dbReference>
<dbReference type="Gene3D" id="2.40.50.100">
    <property type="match status" value="1"/>
</dbReference>
<dbReference type="Pfam" id="PF00289">
    <property type="entry name" value="Biotin_carb_N"/>
    <property type="match status" value="1"/>
</dbReference>
<dbReference type="FunFam" id="2.40.50.100:FF:000003">
    <property type="entry name" value="Acetyl-CoA carboxylase biotin carboxyl carrier protein"/>
    <property type="match status" value="1"/>
</dbReference>
<evidence type="ECO:0000259" key="10">
    <source>
        <dbReference type="PROSITE" id="PS50979"/>
    </source>
</evidence>
<dbReference type="PROSITE" id="PS00188">
    <property type="entry name" value="BIOTIN"/>
    <property type="match status" value="1"/>
</dbReference>
<dbReference type="InterPro" id="IPR011053">
    <property type="entry name" value="Single_hybrid_motif"/>
</dbReference>
<dbReference type="GO" id="GO:0016874">
    <property type="term" value="F:ligase activity"/>
    <property type="evidence" value="ECO:0007669"/>
    <property type="project" value="UniProtKB-KW"/>
</dbReference>
<dbReference type="InterPro" id="IPR011764">
    <property type="entry name" value="Biotin_carboxylation_dom"/>
</dbReference>
<dbReference type="FunFam" id="3.30.470.20:FF:000028">
    <property type="entry name" value="Methylcrotonoyl-CoA carboxylase subunit alpha, mitochondrial"/>
    <property type="match status" value="1"/>
</dbReference>
<dbReference type="SUPFAM" id="SSF51230">
    <property type="entry name" value="Single hybrid motif"/>
    <property type="match status" value="1"/>
</dbReference>
<organism evidence="11 12">
    <name type="scientific">Aquitalea palustris</name>
    <dbReference type="NCBI Taxonomy" id="2480983"/>
    <lineage>
        <taxon>Bacteria</taxon>
        <taxon>Pseudomonadati</taxon>
        <taxon>Pseudomonadota</taxon>
        <taxon>Betaproteobacteria</taxon>
        <taxon>Neisseriales</taxon>
        <taxon>Chromobacteriaceae</taxon>
        <taxon>Aquitalea</taxon>
    </lineage>
</organism>
<feature type="domain" description="Lipoyl-binding" evidence="8">
    <location>
        <begin position="576"/>
        <end position="653"/>
    </location>
</feature>
<keyword evidence="3 7" id="KW-0547">Nucleotide-binding</keyword>
<evidence type="ECO:0000259" key="8">
    <source>
        <dbReference type="PROSITE" id="PS50968"/>
    </source>
</evidence>
<dbReference type="InterPro" id="IPR005482">
    <property type="entry name" value="Biotin_COase_C"/>
</dbReference>
<evidence type="ECO:0000256" key="4">
    <source>
        <dbReference type="ARBA" id="ARBA00022840"/>
    </source>
</evidence>
<dbReference type="InterPro" id="IPR048429">
    <property type="entry name" value="MCC_alpha_BT"/>
</dbReference>
<evidence type="ECO:0000259" key="9">
    <source>
        <dbReference type="PROSITE" id="PS50975"/>
    </source>
</evidence>
<dbReference type="PROSITE" id="PS00867">
    <property type="entry name" value="CPSASE_2"/>
    <property type="match status" value="1"/>
</dbReference>
<dbReference type="AlphaFoldDB" id="A0A454JNR4"/>
<dbReference type="InterPro" id="IPR001882">
    <property type="entry name" value="Biotin_BS"/>
</dbReference>
<dbReference type="InterPro" id="IPR011761">
    <property type="entry name" value="ATP-grasp"/>
</dbReference>
<dbReference type="EMBL" id="RFAR01000003">
    <property type="protein sequence ID" value="RMD01994.1"/>
    <property type="molecule type" value="Genomic_DNA"/>
</dbReference>
<dbReference type="Gene3D" id="3.30.470.20">
    <property type="entry name" value="ATP-grasp fold, B domain"/>
    <property type="match status" value="1"/>
</dbReference>
<keyword evidence="6" id="KW-0092">Biotin</keyword>
<dbReference type="Pfam" id="PF02786">
    <property type="entry name" value="CPSase_L_D2"/>
    <property type="match status" value="1"/>
</dbReference>
<evidence type="ECO:0000256" key="7">
    <source>
        <dbReference type="PROSITE-ProRule" id="PRU00409"/>
    </source>
</evidence>
<dbReference type="Pfam" id="PF21139">
    <property type="entry name" value="BT_MCC_alpha"/>
    <property type="match status" value="1"/>
</dbReference>
<dbReference type="Pfam" id="PF02785">
    <property type="entry name" value="Biotin_carb_C"/>
    <property type="match status" value="1"/>
</dbReference>
<dbReference type="PANTHER" id="PTHR18866:SF33">
    <property type="entry name" value="METHYLCROTONOYL-COA CARBOXYLASE SUBUNIT ALPHA, MITOCHONDRIAL-RELATED"/>
    <property type="match status" value="1"/>
</dbReference>
<evidence type="ECO:0000256" key="6">
    <source>
        <dbReference type="ARBA" id="ARBA00023267"/>
    </source>
</evidence>
<dbReference type="OrthoDB" id="9803706at2"/>
<dbReference type="SUPFAM" id="SSF51246">
    <property type="entry name" value="Rudiment single hybrid motif"/>
    <property type="match status" value="1"/>
</dbReference>
<name>A0A454JNR4_9NEIS</name>